<evidence type="ECO:0000313" key="2">
    <source>
        <dbReference type="WBParaSite" id="TMUE_3000013599.1"/>
    </source>
</evidence>
<accession>A0A5S6R2R8</accession>
<reference evidence="1" key="2">
    <citation type="submission" date="2014-03" db="EMBL/GenBank/DDBJ databases">
        <title>The whipworm genome and dual-species transcriptomics of an intimate host-pathogen interaction.</title>
        <authorList>
            <person name="Foth B.J."/>
            <person name="Tsai I.J."/>
            <person name="Reid A.J."/>
            <person name="Bancroft A.J."/>
            <person name="Nichol S."/>
            <person name="Tracey A."/>
            <person name="Holroyd N."/>
            <person name="Cotton J.A."/>
            <person name="Stanley E.J."/>
            <person name="Zarowiecki M."/>
            <person name="Liu J.Z."/>
            <person name="Huckvale T."/>
            <person name="Cooper P.J."/>
            <person name="Grencis R.K."/>
            <person name="Berriman M."/>
        </authorList>
    </citation>
    <scope>NUCLEOTIDE SEQUENCE [LARGE SCALE GENOMIC DNA]</scope>
    <source>
        <strain evidence="1">Edinburgh</strain>
    </source>
</reference>
<sequence>MSRHSRHSLKTVVKPKLPAKNQGTLHFKVRSCRTSHLRNGRTLHLVAEYLKVNFMVLFAVLSTFESLQASQI</sequence>
<evidence type="ECO:0000313" key="3">
    <source>
        <dbReference type="WBParaSite" id="TMUE_3000013599.2"/>
    </source>
</evidence>
<protein>
    <submittedName>
        <fullName evidence="2 3">Uncharacterized protein</fullName>
    </submittedName>
</protein>
<evidence type="ECO:0000313" key="1">
    <source>
        <dbReference type="Proteomes" id="UP000046395"/>
    </source>
</evidence>
<name>A0A5S6R2R8_TRIMR</name>
<reference evidence="2" key="3">
    <citation type="submission" date="2019-12" db="UniProtKB">
        <authorList>
            <consortium name="WormBaseParasite"/>
        </authorList>
    </citation>
    <scope>IDENTIFICATION</scope>
</reference>
<dbReference type="AlphaFoldDB" id="A0A5S6R2R8"/>
<dbReference type="WBParaSite" id="TMUE_3000013599.1">
    <property type="protein sequence ID" value="TMUE_3000013599.1"/>
    <property type="gene ID" value="WBGene00301986"/>
</dbReference>
<reference evidence="1" key="1">
    <citation type="submission" date="2013-11" db="EMBL/GenBank/DDBJ databases">
        <authorList>
            <person name="Aslett M."/>
        </authorList>
    </citation>
    <scope>NUCLEOTIDE SEQUENCE [LARGE SCALE GENOMIC DNA]</scope>
    <source>
        <strain evidence="1">Edinburgh</strain>
    </source>
</reference>
<proteinExistence type="predicted"/>
<keyword evidence="1" id="KW-1185">Reference proteome</keyword>
<dbReference type="WBParaSite" id="TMUE_3000013599.2">
    <property type="protein sequence ID" value="TMUE_3000013599.2"/>
    <property type="gene ID" value="WBGene00301986"/>
</dbReference>
<dbReference type="Proteomes" id="UP000046395">
    <property type="component" value="Unassembled WGS sequence"/>
</dbReference>
<organism evidence="1 2">
    <name type="scientific">Trichuris muris</name>
    <name type="common">Mouse whipworm</name>
    <dbReference type="NCBI Taxonomy" id="70415"/>
    <lineage>
        <taxon>Eukaryota</taxon>
        <taxon>Metazoa</taxon>
        <taxon>Ecdysozoa</taxon>
        <taxon>Nematoda</taxon>
        <taxon>Enoplea</taxon>
        <taxon>Dorylaimia</taxon>
        <taxon>Trichinellida</taxon>
        <taxon>Trichuridae</taxon>
        <taxon>Trichuris</taxon>
    </lineage>
</organism>